<dbReference type="AlphaFoldDB" id="A0A0S3PY23"/>
<dbReference type="InterPro" id="IPR023631">
    <property type="entry name" value="Amidase_dom"/>
</dbReference>
<dbReference type="EMBL" id="AP014946">
    <property type="protein sequence ID" value="BAT60672.1"/>
    <property type="molecule type" value="Genomic_DNA"/>
</dbReference>
<evidence type="ECO:0000313" key="4">
    <source>
        <dbReference type="Proteomes" id="UP000236884"/>
    </source>
</evidence>
<dbReference type="InterPro" id="IPR036928">
    <property type="entry name" value="AS_sf"/>
</dbReference>
<comment type="similarity">
    <text evidence="1">Belongs to the amidase family.</text>
</comment>
<keyword evidence="3" id="KW-0436">Ligase</keyword>
<evidence type="ECO:0000259" key="2">
    <source>
        <dbReference type="Pfam" id="PF01425"/>
    </source>
</evidence>
<dbReference type="KEGG" id="vgo:GJW-30_1_03221"/>
<keyword evidence="4" id="KW-1185">Reference proteome</keyword>
<feature type="domain" description="Amidase" evidence="2">
    <location>
        <begin position="25"/>
        <end position="408"/>
    </location>
</feature>
<protein>
    <submittedName>
        <fullName evidence="3">Glutamyl-tRNA(Gln) amidotransferase subunit A</fullName>
        <ecNumber evidence="3">6.3.5.-</ecNumber>
    </submittedName>
</protein>
<dbReference type="InterPro" id="IPR000120">
    <property type="entry name" value="Amidase"/>
</dbReference>
<dbReference type="PANTHER" id="PTHR11895">
    <property type="entry name" value="TRANSAMIDASE"/>
    <property type="match status" value="1"/>
</dbReference>
<evidence type="ECO:0000256" key="1">
    <source>
        <dbReference type="ARBA" id="ARBA00009199"/>
    </source>
</evidence>
<name>A0A0S3PY23_9BRAD</name>
<evidence type="ECO:0000313" key="3">
    <source>
        <dbReference type="EMBL" id="BAT60672.1"/>
    </source>
</evidence>
<dbReference type="RefSeq" id="WP_197703736.1">
    <property type="nucleotide sequence ID" value="NZ_AP014946.1"/>
</dbReference>
<accession>A0A0S3PY23</accession>
<gene>
    <name evidence="3" type="primary">gatA_6</name>
    <name evidence="3" type="ORF">GJW-30_1_03221</name>
</gene>
<dbReference type="PANTHER" id="PTHR11895:SF151">
    <property type="entry name" value="GLUTAMYL-TRNA(GLN) AMIDOTRANSFERASE SUBUNIT A"/>
    <property type="match status" value="1"/>
</dbReference>
<dbReference type="Gene3D" id="3.90.1300.10">
    <property type="entry name" value="Amidase signature (AS) domain"/>
    <property type="match status" value="1"/>
</dbReference>
<organism evidence="3 4">
    <name type="scientific">Variibacter gotjawalensis</name>
    <dbReference type="NCBI Taxonomy" id="1333996"/>
    <lineage>
        <taxon>Bacteria</taxon>
        <taxon>Pseudomonadati</taxon>
        <taxon>Pseudomonadota</taxon>
        <taxon>Alphaproteobacteria</taxon>
        <taxon>Hyphomicrobiales</taxon>
        <taxon>Nitrobacteraceae</taxon>
        <taxon>Variibacter</taxon>
    </lineage>
</organism>
<dbReference type="Proteomes" id="UP000236884">
    <property type="component" value="Chromosome"/>
</dbReference>
<dbReference type="GO" id="GO:0016874">
    <property type="term" value="F:ligase activity"/>
    <property type="evidence" value="ECO:0007669"/>
    <property type="project" value="UniProtKB-KW"/>
</dbReference>
<dbReference type="GO" id="GO:0016740">
    <property type="term" value="F:transferase activity"/>
    <property type="evidence" value="ECO:0007669"/>
    <property type="project" value="UniProtKB-KW"/>
</dbReference>
<dbReference type="EC" id="6.3.5.-" evidence="3"/>
<dbReference type="Pfam" id="PF01425">
    <property type="entry name" value="Amidase"/>
    <property type="match status" value="1"/>
</dbReference>
<keyword evidence="3" id="KW-0808">Transferase</keyword>
<dbReference type="SUPFAM" id="SSF75304">
    <property type="entry name" value="Amidase signature (AS) enzymes"/>
    <property type="match status" value="1"/>
</dbReference>
<reference evidence="3 4" key="1">
    <citation type="submission" date="2015-08" db="EMBL/GenBank/DDBJ databases">
        <title>Investigation of the bacterial diversity of lava forest soil.</title>
        <authorList>
            <person name="Lee J.S."/>
        </authorList>
    </citation>
    <scope>NUCLEOTIDE SEQUENCE [LARGE SCALE GENOMIC DNA]</scope>
    <source>
        <strain evidence="3 4">GJW-30</strain>
    </source>
</reference>
<sequence length="420" mass="44939">MEPHRLSATEAALLIAEQKLTSEALTASCLERIEARNADVKAVVAFDRDKALSEARKRDQAPGGILNGIPFLAKDVIDTADYPTAYGSPIYTNHRPVADASVIAQMRERGSVLLGKAATAEFATRHPAEARNPLRLTHTPGGSSSGSAAAVADFMAPYAFGTQTTGSIIRPASYCGIVGYKPSFGTFSVGGVRPVSPAQDTVGLLVRSVSDAALVTFGIADLAGRAEKQPMPRFAVCRSSQWDHAHKDLRADIEALAGKLGNRRAPDVTLDADFEQTIEDQEHIFAYEVNAIAAHERATAPHLISKALTERMARGAAIDLAAFLDMQKNARAARQRVDTLFANAEILIYPATEGEAEEGIAWSGSARFCALWTLMHMPTITIPLGLGPTGMPWGVQLIARFGDDMPLLIAAEKLAKLIAR</sequence>
<proteinExistence type="inferred from homology"/>